<organism evidence="3">
    <name type="scientific">Dictyoglomus thermophilum</name>
    <dbReference type="NCBI Taxonomy" id="14"/>
    <lineage>
        <taxon>Bacteria</taxon>
        <taxon>Pseudomonadati</taxon>
        <taxon>Dictyoglomota</taxon>
        <taxon>Dictyoglomia</taxon>
        <taxon>Dictyoglomales</taxon>
        <taxon>Dictyoglomaceae</taxon>
        <taxon>Dictyoglomus</taxon>
    </lineage>
</organism>
<dbReference type="NCBIfam" id="TIGR00095">
    <property type="entry name" value="16S rRNA (guanine(966)-N(2))-methyltransferase RsmD"/>
    <property type="match status" value="1"/>
</dbReference>
<dbReference type="AlphaFoldDB" id="A0A7C3MN24"/>
<dbReference type="PANTHER" id="PTHR43542">
    <property type="entry name" value="METHYLTRANSFERASE"/>
    <property type="match status" value="1"/>
</dbReference>
<dbReference type="InterPro" id="IPR004398">
    <property type="entry name" value="RNA_MeTrfase_RsmD"/>
</dbReference>
<dbReference type="GO" id="GO:0052913">
    <property type="term" value="F:16S rRNA (guanine(966)-N(2))-methyltransferase activity"/>
    <property type="evidence" value="ECO:0007669"/>
    <property type="project" value="UniProtKB-EC"/>
</dbReference>
<comment type="caution">
    <text evidence="3">The sequence shown here is derived from an EMBL/GenBank/DDBJ whole genome shotgun (WGS) entry which is preliminary data.</text>
</comment>
<keyword evidence="1 3" id="KW-0489">Methyltransferase</keyword>
<evidence type="ECO:0000256" key="1">
    <source>
        <dbReference type="ARBA" id="ARBA00022603"/>
    </source>
</evidence>
<keyword evidence="2 3" id="KW-0808">Transferase</keyword>
<reference evidence="3" key="1">
    <citation type="journal article" date="2020" name="mSystems">
        <title>Genome- and Community-Level Interaction Insights into Carbon Utilization and Element Cycling Functions of Hydrothermarchaeota in Hydrothermal Sediment.</title>
        <authorList>
            <person name="Zhou Z."/>
            <person name="Liu Y."/>
            <person name="Xu W."/>
            <person name="Pan J."/>
            <person name="Luo Z.H."/>
            <person name="Li M."/>
        </authorList>
    </citation>
    <scope>NUCLEOTIDE SEQUENCE [LARGE SCALE GENOMIC DNA]</scope>
    <source>
        <strain evidence="3">SpSt-81</strain>
    </source>
</reference>
<name>A0A7C3MN24_DICTH</name>
<gene>
    <name evidence="3" type="primary">rsmD</name>
    <name evidence="3" type="ORF">ENW00_01875</name>
</gene>
<dbReference type="GO" id="GO:0003676">
    <property type="term" value="F:nucleic acid binding"/>
    <property type="evidence" value="ECO:0007669"/>
    <property type="project" value="InterPro"/>
</dbReference>
<evidence type="ECO:0000313" key="3">
    <source>
        <dbReference type="EMBL" id="HFX12892.1"/>
    </source>
</evidence>
<dbReference type="PANTHER" id="PTHR43542:SF1">
    <property type="entry name" value="METHYLTRANSFERASE"/>
    <property type="match status" value="1"/>
</dbReference>
<proteinExistence type="predicted"/>
<dbReference type="EMBL" id="DTIN01000009">
    <property type="protein sequence ID" value="HFX12892.1"/>
    <property type="molecule type" value="Genomic_DNA"/>
</dbReference>
<dbReference type="PIRSF" id="PIRSF004553">
    <property type="entry name" value="CHP00095"/>
    <property type="match status" value="1"/>
</dbReference>
<dbReference type="InterPro" id="IPR029063">
    <property type="entry name" value="SAM-dependent_MTases_sf"/>
</dbReference>
<dbReference type="InterPro" id="IPR002052">
    <property type="entry name" value="DNA_methylase_N6_adenine_CS"/>
</dbReference>
<protein>
    <submittedName>
        <fullName evidence="3">16S rRNA (Guanine(966)-N(2))-methyltransferase RsmD</fullName>
        <ecNumber evidence="3">2.1.1.171</ecNumber>
    </submittedName>
</protein>
<accession>A0A7C3MN24</accession>
<dbReference type="CDD" id="cd02440">
    <property type="entry name" value="AdoMet_MTases"/>
    <property type="match status" value="1"/>
</dbReference>
<dbReference type="EC" id="2.1.1.171" evidence="3"/>
<dbReference type="PROSITE" id="PS00092">
    <property type="entry name" value="N6_MTASE"/>
    <property type="match status" value="1"/>
</dbReference>
<dbReference type="Gene3D" id="3.40.50.150">
    <property type="entry name" value="Vaccinia Virus protein VP39"/>
    <property type="match status" value="1"/>
</dbReference>
<dbReference type="Pfam" id="PF03602">
    <property type="entry name" value="Cons_hypoth95"/>
    <property type="match status" value="1"/>
</dbReference>
<sequence length="190" mass="21791">MSSEVRISGGYLKGQTIKTLKKGNYRITMEQVRSSIFNILDEKIKDCSFLDLFAGSGIVGIEALSYGAKKVVFVEKHLPAVRLMRENLKKFGLENRTEVHLDDVFTFLRKNPHETFDIIFADPPYELGEKMKDVVKYIGDNKWLKKDGMLIIEHHKKTELLKEYSSLVLIFNKNYGETVLSFYGCKGVNT</sequence>
<dbReference type="SUPFAM" id="SSF53335">
    <property type="entry name" value="S-adenosyl-L-methionine-dependent methyltransferases"/>
    <property type="match status" value="1"/>
</dbReference>
<evidence type="ECO:0000256" key="2">
    <source>
        <dbReference type="ARBA" id="ARBA00022679"/>
    </source>
</evidence>